<evidence type="ECO:0000256" key="2">
    <source>
        <dbReference type="ARBA" id="ARBA00009045"/>
    </source>
</evidence>
<dbReference type="PANTHER" id="PTHR43731:SF14">
    <property type="entry name" value="PRESENILIN-ASSOCIATED RHOMBOID-LIKE PROTEIN, MITOCHONDRIAL"/>
    <property type="match status" value="1"/>
</dbReference>
<evidence type="ECO:0000256" key="7">
    <source>
        <dbReference type="SAM" id="Phobius"/>
    </source>
</evidence>
<keyword evidence="3 7" id="KW-0812">Transmembrane</keyword>
<sequence length="307" mass="34487">MYNNSYGSNFSEGIWGGIKSSFRQGSALTRLIYINIGVFIIIKLIAVVITLTGGKNVDAMLLPYMGVPALPENLLHTPWTIITYMFTQFGFIHLLFNMLWLYWFGSIFLNYFSGSKLTGVYLLGGISGAIVYIAAYAIFPAFEVERFYSWAIGASASVMAIVFAVCTYLPNHKIYVFLIGPVKLIHLAIFTAVIDLISIPSGNAGGHIAHLGGAVFGYLFTLSMRRNFDLTGGLMSLLDKLGKLFSKPKKKMHVKYKKKVSDMNDIEYNEYKKQKDNRINDILDKISKHGYESLTKEEKEILFKSKN</sequence>
<dbReference type="SUPFAM" id="SSF144091">
    <property type="entry name" value="Rhomboid-like"/>
    <property type="match status" value="1"/>
</dbReference>
<feature type="domain" description="DUF6576" evidence="9">
    <location>
        <begin position="265"/>
        <end position="302"/>
    </location>
</feature>
<dbReference type="InterPro" id="IPR046483">
    <property type="entry name" value="DUF6576"/>
</dbReference>
<dbReference type="Proteomes" id="UP000646484">
    <property type="component" value="Unassembled WGS sequence"/>
</dbReference>
<dbReference type="GO" id="GO:0006508">
    <property type="term" value="P:proteolysis"/>
    <property type="evidence" value="ECO:0007669"/>
    <property type="project" value="UniProtKB-KW"/>
</dbReference>
<evidence type="ECO:0000256" key="6">
    <source>
        <dbReference type="ARBA" id="ARBA00023136"/>
    </source>
</evidence>
<reference evidence="10 11" key="1">
    <citation type="submission" date="2020-08" db="EMBL/GenBank/DDBJ databases">
        <title>Genome public.</title>
        <authorList>
            <person name="Liu C."/>
            <person name="Sun Q."/>
        </authorList>
    </citation>
    <scope>NUCLEOTIDE SEQUENCE [LARGE SCALE GENOMIC DNA]</scope>
    <source>
        <strain evidence="10 11">NSJ-56</strain>
    </source>
</reference>
<proteinExistence type="inferred from homology"/>
<gene>
    <name evidence="10" type="ORF">H8S64_00465</name>
</gene>
<dbReference type="Pfam" id="PF20216">
    <property type="entry name" value="DUF6576"/>
    <property type="match status" value="1"/>
</dbReference>
<keyword evidence="10" id="KW-0645">Protease</keyword>
<evidence type="ECO:0000256" key="4">
    <source>
        <dbReference type="ARBA" id="ARBA00022801"/>
    </source>
</evidence>
<keyword evidence="11" id="KW-1185">Reference proteome</keyword>
<comment type="similarity">
    <text evidence="2">Belongs to the peptidase S54 family.</text>
</comment>
<organism evidence="10 11">
    <name type="scientific">Butyricimonas hominis</name>
    <dbReference type="NCBI Taxonomy" id="2763032"/>
    <lineage>
        <taxon>Bacteria</taxon>
        <taxon>Pseudomonadati</taxon>
        <taxon>Bacteroidota</taxon>
        <taxon>Bacteroidia</taxon>
        <taxon>Bacteroidales</taxon>
        <taxon>Odoribacteraceae</taxon>
        <taxon>Butyricimonas</taxon>
    </lineage>
</organism>
<evidence type="ECO:0000313" key="11">
    <source>
        <dbReference type="Proteomes" id="UP000646484"/>
    </source>
</evidence>
<feature type="domain" description="Peptidase S54 rhomboid" evidence="8">
    <location>
        <begin position="78"/>
        <end position="225"/>
    </location>
</feature>
<protein>
    <submittedName>
        <fullName evidence="10">Rhomboid family intramembrane serine protease</fullName>
    </submittedName>
</protein>
<feature type="transmembrane region" description="Helical" evidence="7">
    <location>
        <begin position="176"/>
        <end position="198"/>
    </location>
</feature>
<evidence type="ECO:0000256" key="5">
    <source>
        <dbReference type="ARBA" id="ARBA00022989"/>
    </source>
</evidence>
<comment type="subcellular location">
    <subcellularLocation>
        <location evidence="1">Membrane</location>
        <topology evidence="1">Multi-pass membrane protein</topology>
    </subcellularLocation>
</comment>
<feature type="transmembrane region" description="Helical" evidence="7">
    <location>
        <begin position="117"/>
        <end position="141"/>
    </location>
</feature>
<evidence type="ECO:0000256" key="1">
    <source>
        <dbReference type="ARBA" id="ARBA00004141"/>
    </source>
</evidence>
<evidence type="ECO:0000313" key="10">
    <source>
        <dbReference type="EMBL" id="MBC5619564.1"/>
    </source>
</evidence>
<dbReference type="EMBL" id="JACOOH010000001">
    <property type="protein sequence ID" value="MBC5619564.1"/>
    <property type="molecule type" value="Genomic_DNA"/>
</dbReference>
<dbReference type="RefSeq" id="WP_186974555.1">
    <property type="nucleotide sequence ID" value="NZ_JACOOH010000001.1"/>
</dbReference>
<dbReference type="InterPro" id="IPR050925">
    <property type="entry name" value="Rhomboid_protease_S54"/>
</dbReference>
<comment type="caution">
    <text evidence="10">The sequence shown here is derived from an EMBL/GenBank/DDBJ whole genome shotgun (WGS) entry which is preliminary data.</text>
</comment>
<dbReference type="Pfam" id="PF01694">
    <property type="entry name" value="Rhomboid"/>
    <property type="match status" value="1"/>
</dbReference>
<accession>A0ABR7CVC6</accession>
<dbReference type="InterPro" id="IPR022764">
    <property type="entry name" value="Peptidase_S54_rhomboid_dom"/>
</dbReference>
<keyword evidence="6 7" id="KW-0472">Membrane</keyword>
<dbReference type="GO" id="GO:0008233">
    <property type="term" value="F:peptidase activity"/>
    <property type="evidence" value="ECO:0007669"/>
    <property type="project" value="UniProtKB-KW"/>
</dbReference>
<keyword evidence="4" id="KW-0378">Hydrolase</keyword>
<dbReference type="PANTHER" id="PTHR43731">
    <property type="entry name" value="RHOMBOID PROTEASE"/>
    <property type="match status" value="1"/>
</dbReference>
<evidence type="ECO:0000259" key="8">
    <source>
        <dbReference type="Pfam" id="PF01694"/>
    </source>
</evidence>
<name>A0ABR7CVC6_9BACT</name>
<dbReference type="Gene3D" id="1.20.1540.10">
    <property type="entry name" value="Rhomboid-like"/>
    <property type="match status" value="1"/>
</dbReference>
<dbReference type="InterPro" id="IPR035952">
    <property type="entry name" value="Rhomboid-like_sf"/>
</dbReference>
<evidence type="ECO:0000259" key="9">
    <source>
        <dbReference type="Pfam" id="PF20216"/>
    </source>
</evidence>
<feature type="transmembrane region" description="Helical" evidence="7">
    <location>
        <begin position="31"/>
        <end position="53"/>
    </location>
</feature>
<keyword evidence="5 7" id="KW-1133">Transmembrane helix</keyword>
<feature type="transmembrane region" description="Helical" evidence="7">
    <location>
        <begin position="204"/>
        <end position="222"/>
    </location>
</feature>
<feature type="transmembrane region" description="Helical" evidence="7">
    <location>
        <begin position="81"/>
        <end position="105"/>
    </location>
</feature>
<feature type="transmembrane region" description="Helical" evidence="7">
    <location>
        <begin position="147"/>
        <end position="169"/>
    </location>
</feature>
<evidence type="ECO:0000256" key="3">
    <source>
        <dbReference type="ARBA" id="ARBA00022692"/>
    </source>
</evidence>